<reference evidence="1" key="1">
    <citation type="submission" date="2014-09" db="EMBL/GenBank/DDBJ databases">
        <authorList>
            <person name="Magalhaes I.L.F."/>
            <person name="Oliveira U."/>
            <person name="Santos F.R."/>
            <person name="Vidigal T.H.D.A."/>
            <person name="Brescovit A.D."/>
            <person name="Santos A.J."/>
        </authorList>
    </citation>
    <scope>NUCLEOTIDE SEQUENCE</scope>
    <source>
        <tissue evidence="1">Shoot tissue taken approximately 20 cm above the soil surface</tissue>
    </source>
</reference>
<accession>A0A0A9HEN2</accession>
<sequence length="51" mass="5932">MWNGQMLKLNALMSKIYRIGLELQSPHLLSFLNECRYRAGRTYSLLPSCLT</sequence>
<evidence type="ECO:0000313" key="1">
    <source>
        <dbReference type="EMBL" id="JAE31378.1"/>
    </source>
</evidence>
<reference evidence="1" key="2">
    <citation type="journal article" date="2015" name="Data Brief">
        <title>Shoot transcriptome of the giant reed, Arundo donax.</title>
        <authorList>
            <person name="Barrero R.A."/>
            <person name="Guerrero F.D."/>
            <person name="Moolhuijzen P."/>
            <person name="Goolsby J.A."/>
            <person name="Tidwell J."/>
            <person name="Bellgard S.E."/>
            <person name="Bellgard M.I."/>
        </authorList>
    </citation>
    <scope>NUCLEOTIDE SEQUENCE</scope>
    <source>
        <tissue evidence="1">Shoot tissue taken approximately 20 cm above the soil surface</tissue>
    </source>
</reference>
<organism evidence="1">
    <name type="scientific">Arundo donax</name>
    <name type="common">Giant reed</name>
    <name type="synonym">Donax arundinaceus</name>
    <dbReference type="NCBI Taxonomy" id="35708"/>
    <lineage>
        <taxon>Eukaryota</taxon>
        <taxon>Viridiplantae</taxon>
        <taxon>Streptophyta</taxon>
        <taxon>Embryophyta</taxon>
        <taxon>Tracheophyta</taxon>
        <taxon>Spermatophyta</taxon>
        <taxon>Magnoliopsida</taxon>
        <taxon>Liliopsida</taxon>
        <taxon>Poales</taxon>
        <taxon>Poaceae</taxon>
        <taxon>PACMAD clade</taxon>
        <taxon>Arundinoideae</taxon>
        <taxon>Arundineae</taxon>
        <taxon>Arundo</taxon>
    </lineage>
</organism>
<name>A0A0A9HEN2_ARUDO</name>
<proteinExistence type="predicted"/>
<protein>
    <submittedName>
        <fullName evidence="1">Uncharacterized protein</fullName>
    </submittedName>
</protein>
<dbReference type="AlphaFoldDB" id="A0A0A9HEN2"/>
<dbReference type="EMBL" id="GBRH01166518">
    <property type="protein sequence ID" value="JAE31378.1"/>
    <property type="molecule type" value="Transcribed_RNA"/>
</dbReference>